<comment type="caution">
    <text evidence="1">The sequence shown here is derived from an EMBL/GenBank/DDBJ whole genome shotgun (WGS) entry which is preliminary data.</text>
</comment>
<keyword evidence="2" id="KW-1185">Reference proteome</keyword>
<dbReference type="InterPro" id="IPR009531">
    <property type="entry name" value="DUF1150"/>
</dbReference>
<sequence>MNTPYRGLPENKSRIVYVRPVLVADLPDELREQMSGEMGEDGVIYSVNDPDGKQLALVADRTLAFHLAKANDFAPVSVH</sequence>
<organism evidence="1 2">
    <name type="scientific">Pseudogemmobacter faecipullorum</name>
    <dbReference type="NCBI Taxonomy" id="2755041"/>
    <lineage>
        <taxon>Bacteria</taxon>
        <taxon>Pseudomonadati</taxon>
        <taxon>Pseudomonadota</taxon>
        <taxon>Alphaproteobacteria</taxon>
        <taxon>Rhodobacterales</taxon>
        <taxon>Paracoccaceae</taxon>
        <taxon>Pseudogemmobacter</taxon>
    </lineage>
</organism>
<dbReference type="Proteomes" id="UP001198571">
    <property type="component" value="Unassembled WGS sequence"/>
</dbReference>
<accession>A0ABS8CHZ5</accession>
<gene>
    <name evidence="1" type="ORF">H0485_03025</name>
</gene>
<name>A0ABS8CHZ5_9RHOB</name>
<evidence type="ECO:0000313" key="2">
    <source>
        <dbReference type="Proteomes" id="UP001198571"/>
    </source>
</evidence>
<protein>
    <submittedName>
        <fullName evidence="1">DUF1150 family protein</fullName>
    </submittedName>
</protein>
<dbReference type="EMBL" id="JACDXX010000002">
    <property type="protein sequence ID" value="MCB5408985.1"/>
    <property type="molecule type" value="Genomic_DNA"/>
</dbReference>
<dbReference type="RefSeq" id="WP_226933882.1">
    <property type="nucleotide sequence ID" value="NZ_JACDXX010000002.1"/>
</dbReference>
<dbReference type="Pfam" id="PF06620">
    <property type="entry name" value="DUF1150"/>
    <property type="match status" value="1"/>
</dbReference>
<evidence type="ECO:0000313" key="1">
    <source>
        <dbReference type="EMBL" id="MCB5408985.1"/>
    </source>
</evidence>
<proteinExistence type="predicted"/>
<reference evidence="1 2" key="1">
    <citation type="submission" date="2020-07" db="EMBL/GenBank/DDBJ databases">
        <title>Pseudogemmobacter sp. nov., isolated from poultry manure in Taiwan.</title>
        <authorList>
            <person name="Lin S.-Y."/>
            <person name="Tang Y.-S."/>
            <person name="Young C.-C."/>
        </authorList>
    </citation>
    <scope>NUCLEOTIDE SEQUENCE [LARGE SCALE GENOMIC DNA]</scope>
    <source>
        <strain evidence="1 2">CC-YST710</strain>
    </source>
</reference>